<sequence>MVQPTATVMVPIEIQPEMWETSVRVPLMSLRPVRSVLVRGLLPA</sequence>
<name>A0A7W9J6H4_9ACTN</name>
<reference evidence="1 2" key="1">
    <citation type="submission" date="2020-08" db="EMBL/GenBank/DDBJ databases">
        <title>Sequencing the genomes of 1000 actinobacteria strains.</title>
        <authorList>
            <person name="Klenk H.-P."/>
        </authorList>
    </citation>
    <scope>NUCLEOTIDE SEQUENCE [LARGE SCALE GENOMIC DNA]</scope>
    <source>
        <strain evidence="1 2">DSM 28967</strain>
    </source>
</reference>
<proteinExistence type="predicted"/>
<evidence type="ECO:0000313" key="1">
    <source>
        <dbReference type="EMBL" id="MBB5836300.1"/>
    </source>
</evidence>
<dbReference type="AlphaFoldDB" id="A0A7W9J6H4"/>
<keyword evidence="2" id="KW-1185">Reference proteome</keyword>
<protein>
    <submittedName>
        <fullName evidence="1">Uncharacterized protein</fullName>
    </submittedName>
</protein>
<gene>
    <name evidence="1" type="ORF">HDA39_003034</name>
</gene>
<accession>A0A7W9J6H4</accession>
<comment type="caution">
    <text evidence="1">The sequence shown here is derived from an EMBL/GenBank/DDBJ whole genome shotgun (WGS) entry which is preliminary data.</text>
</comment>
<evidence type="ECO:0000313" key="2">
    <source>
        <dbReference type="Proteomes" id="UP000549971"/>
    </source>
</evidence>
<dbReference type="EMBL" id="JACHMY010000001">
    <property type="protein sequence ID" value="MBB5836300.1"/>
    <property type="molecule type" value="Genomic_DNA"/>
</dbReference>
<organism evidence="1 2">
    <name type="scientific">Kribbella italica</name>
    <dbReference type="NCBI Taxonomy" id="1540520"/>
    <lineage>
        <taxon>Bacteria</taxon>
        <taxon>Bacillati</taxon>
        <taxon>Actinomycetota</taxon>
        <taxon>Actinomycetes</taxon>
        <taxon>Propionibacteriales</taxon>
        <taxon>Kribbellaceae</taxon>
        <taxon>Kribbella</taxon>
    </lineage>
</organism>
<dbReference type="Proteomes" id="UP000549971">
    <property type="component" value="Unassembled WGS sequence"/>
</dbReference>